<keyword evidence="1 5" id="KW-0489">Methyltransferase</keyword>
<dbReference type="NCBIfam" id="TIGR01934">
    <property type="entry name" value="MenG_MenH_UbiE"/>
    <property type="match status" value="1"/>
</dbReference>
<comment type="subunit">
    <text evidence="4">Component of a multi-subunit COQ enzyme complex, composed of at least COQ3, COQ4, COQ5, COQ6, COQ7 and COQ9. Interacts with PYURF; the interaction is direct, stabilizes COQ5 protein and associates PYURF with COQ enzyme complex.</text>
</comment>
<comment type="caution">
    <text evidence="5">Lacks conserved residue(s) required for the propagation of feature annotation.</text>
</comment>
<name>A0AAD4NIB4_9BILA</name>
<feature type="binding site" evidence="5">
    <location>
        <position position="127"/>
    </location>
    <ligand>
        <name>S-adenosyl-L-methionine</name>
        <dbReference type="ChEBI" id="CHEBI:59789"/>
    </ligand>
</feature>
<dbReference type="PROSITE" id="PS51608">
    <property type="entry name" value="SAM_MT_UBIE"/>
    <property type="match status" value="1"/>
</dbReference>
<evidence type="ECO:0000313" key="7">
    <source>
        <dbReference type="EMBL" id="KAI1729315.1"/>
    </source>
</evidence>
<dbReference type="GO" id="GO:0008425">
    <property type="term" value="F:2-methoxy-6-polyprenyl-1,4-benzoquinol methyltransferase activity"/>
    <property type="evidence" value="ECO:0007669"/>
    <property type="project" value="UniProtKB-UniRule"/>
</dbReference>
<dbReference type="AlphaFoldDB" id="A0AAD4NIB4"/>
<dbReference type="Gene3D" id="3.40.50.150">
    <property type="entry name" value="Vaccinia Virus protein VP39"/>
    <property type="match status" value="1"/>
</dbReference>
<comment type="subcellular location">
    <subcellularLocation>
        <location evidence="5">Mitochondrion inner membrane</location>
        <topology evidence="5">Peripheral membrane protein</topology>
        <orientation evidence="5">Matrix side</orientation>
    </subcellularLocation>
</comment>
<dbReference type="GO" id="GO:0003677">
    <property type="term" value="F:DNA binding"/>
    <property type="evidence" value="ECO:0007669"/>
    <property type="project" value="InterPro"/>
</dbReference>
<dbReference type="SMART" id="SM00992">
    <property type="entry name" value="YccV-like"/>
    <property type="match status" value="1"/>
</dbReference>
<evidence type="ECO:0000256" key="2">
    <source>
        <dbReference type="ARBA" id="ARBA00022679"/>
    </source>
</evidence>
<comment type="similarity">
    <text evidence="5">Belongs to the class I-like SAM-binding methyltransferase superfamily. MenG/UbiE family.</text>
</comment>
<keyword evidence="2 5" id="KW-0808">Transferase</keyword>
<keyword evidence="5" id="KW-0496">Mitochondrion</keyword>
<keyword evidence="3 5" id="KW-0949">S-adenosyl-L-methionine</keyword>
<feature type="domain" description="Hemimethylated DNA-binding" evidence="6">
    <location>
        <begin position="326"/>
        <end position="457"/>
    </location>
</feature>
<comment type="function">
    <text evidence="5">Methyltransferase required for the conversion of 2-polyprenyl-6-methoxy-1,4-benzoquinol (DDMQH2) to 2-polyprenyl-3-methyl-6-methoxy-1,4-benzoquinol (DMQH2).</text>
</comment>
<proteinExistence type="inferred from homology"/>
<dbReference type="CDD" id="cd02440">
    <property type="entry name" value="AdoMet_MTases"/>
    <property type="match status" value="1"/>
</dbReference>
<evidence type="ECO:0000256" key="1">
    <source>
        <dbReference type="ARBA" id="ARBA00022603"/>
    </source>
</evidence>
<gene>
    <name evidence="7" type="ORF">DdX_01547</name>
</gene>
<dbReference type="InterPro" id="IPR029063">
    <property type="entry name" value="SAM-dependent_MTases_sf"/>
</dbReference>
<dbReference type="PANTHER" id="PTHR43591">
    <property type="entry name" value="METHYLTRANSFERASE"/>
    <property type="match status" value="1"/>
</dbReference>
<dbReference type="InterPro" id="IPR011722">
    <property type="entry name" value="Hemimethylated_DNA-bd_dom"/>
</dbReference>
<feature type="binding site" evidence="5">
    <location>
        <begin position="157"/>
        <end position="158"/>
    </location>
    <ligand>
        <name>S-adenosyl-L-methionine</name>
        <dbReference type="ChEBI" id="CHEBI:59789"/>
    </ligand>
</feature>
<organism evidence="7 8">
    <name type="scientific">Ditylenchus destructor</name>
    <dbReference type="NCBI Taxonomy" id="166010"/>
    <lineage>
        <taxon>Eukaryota</taxon>
        <taxon>Metazoa</taxon>
        <taxon>Ecdysozoa</taxon>
        <taxon>Nematoda</taxon>
        <taxon>Chromadorea</taxon>
        <taxon>Rhabditida</taxon>
        <taxon>Tylenchina</taxon>
        <taxon>Tylenchomorpha</taxon>
        <taxon>Sphaerularioidea</taxon>
        <taxon>Anguinidae</taxon>
        <taxon>Anguininae</taxon>
        <taxon>Ditylenchus</taxon>
    </lineage>
</organism>
<dbReference type="InterPro" id="IPR023576">
    <property type="entry name" value="UbiE/COQ5_MeTrFase_CS"/>
</dbReference>
<keyword evidence="5" id="KW-0472">Membrane</keyword>
<evidence type="ECO:0000259" key="6">
    <source>
        <dbReference type="SMART" id="SM00992"/>
    </source>
</evidence>
<dbReference type="PROSITE" id="PS01183">
    <property type="entry name" value="UBIE_1"/>
    <property type="match status" value="1"/>
</dbReference>
<evidence type="ECO:0000313" key="8">
    <source>
        <dbReference type="Proteomes" id="UP001201812"/>
    </source>
</evidence>
<feature type="binding site" evidence="5">
    <location>
        <position position="102"/>
    </location>
    <ligand>
        <name>S-adenosyl-L-methionine</name>
        <dbReference type="ChEBI" id="CHEBI:59789"/>
    </ligand>
</feature>
<dbReference type="InterPro" id="IPR036623">
    <property type="entry name" value="Hemimethylated_DNA-bd_sf"/>
</dbReference>
<sequence length="602" mass="68723">MAKNLLFRCLFTKAVNNGFAESSLASLALLRIQKASTHFGYEQVNEDEKQKKVHTVFANVAKKYDLMNDAMSVGVHRLWKDYFVEQLNLHKDAEMVDVAGGTGDIAFRALNAMKKLPVGRGNVTLVDINQNMIDVGKVRAEENANVDMKRLNWVCANAETLPFPDNSFDFYTIAFGIRNCTHVDQVLREAFRVLKPNGKFCCLEFSRINGTLKPFYDLYSFQIIPVMGQILAGDYNSYKYLVESIRVFPDQEAFAKMIQEVGFQRVTMVGSSGGNLLNTLYRLCSHGSRKLVFKRPSSTSPPATNLVKIGVLLEENKIKTPYENKQLFLHKVFGYRGIILQSRKCKVKNVTKPKHEQKTSRSPISEQMPFYQALIHTDDLDEKRIPIGQTVILTECSTNREYEKVTNTYHAMDCVAHTEIMPYEVDDSMREEEQPLIKNPLYHNFFGHHHEEDFDFDDGHNSYTIISSHLDNGTYLAPDIENVTHMFPQEETTEGIEAQIMTFFLGAIQRNSTEYVWRYVIRVQNLEKIRPVTLLESNLEGVELDSQKSALQFFGVVHVPKGAHLWGKLKFNINGTPITTDLPNIQFKEPLGGESSKRTEQR</sequence>
<evidence type="ECO:0000256" key="4">
    <source>
        <dbReference type="ARBA" id="ARBA00046387"/>
    </source>
</evidence>
<dbReference type="PANTHER" id="PTHR43591:SF24">
    <property type="entry name" value="2-METHOXY-6-POLYPRENYL-1,4-BENZOQUINOL METHYLASE, MITOCHONDRIAL"/>
    <property type="match status" value="1"/>
</dbReference>
<dbReference type="Pfam" id="PF01209">
    <property type="entry name" value="Ubie_methyltran"/>
    <property type="match status" value="1"/>
</dbReference>
<comment type="catalytic activity">
    <reaction evidence="5">
        <text>a 2-methoxy-6-(all-trans-polyprenyl)benzene-1,4-diol + S-adenosyl-L-methionine = a 5-methoxy-2-methyl-3-(all-trans-polyprenyl)benzene-1,4-diol + S-adenosyl-L-homocysteine + H(+)</text>
        <dbReference type="Rhea" id="RHEA:28286"/>
        <dbReference type="Rhea" id="RHEA-COMP:10858"/>
        <dbReference type="Rhea" id="RHEA-COMP:10859"/>
        <dbReference type="ChEBI" id="CHEBI:15378"/>
        <dbReference type="ChEBI" id="CHEBI:57856"/>
        <dbReference type="ChEBI" id="CHEBI:59789"/>
        <dbReference type="ChEBI" id="CHEBI:84166"/>
        <dbReference type="ChEBI" id="CHEBI:84167"/>
        <dbReference type="EC" id="2.1.1.201"/>
    </reaction>
</comment>
<protein>
    <recommendedName>
        <fullName evidence="5">2-methoxy-6-polyprenyl-1,4-benzoquinol methylase, mitochondrial</fullName>
        <ecNumber evidence="5">2.1.1.201</ecNumber>
    </recommendedName>
    <alternativeName>
        <fullName evidence="5">Ubiquinone biosynthesis methyltransferase COQ5</fullName>
    </alternativeName>
</protein>
<reference evidence="7" key="1">
    <citation type="submission" date="2022-01" db="EMBL/GenBank/DDBJ databases">
        <title>Genome Sequence Resource for Two Populations of Ditylenchus destructor, the Migratory Endoparasitic Phytonematode.</title>
        <authorList>
            <person name="Zhang H."/>
            <person name="Lin R."/>
            <person name="Xie B."/>
        </authorList>
    </citation>
    <scope>NUCLEOTIDE SEQUENCE</scope>
    <source>
        <strain evidence="7">BazhouSP</strain>
    </source>
</reference>
<dbReference type="SUPFAM" id="SSF141255">
    <property type="entry name" value="YccV-like"/>
    <property type="match status" value="1"/>
</dbReference>
<comment type="pathway">
    <text evidence="5">Cofactor biosynthesis; ubiquinone biosynthesis.</text>
</comment>
<dbReference type="Proteomes" id="UP001201812">
    <property type="component" value="Unassembled WGS sequence"/>
</dbReference>
<accession>A0AAD4NIB4</accession>
<dbReference type="HAMAP" id="MF_01813">
    <property type="entry name" value="MenG_UbiE_methyltr"/>
    <property type="match status" value="1"/>
</dbReference>
<dbReference type="GO" id="GO:0032259">
    <property type="term" value="P:methylation"/>
    <property type="evidence" value="ECO:0007669"/>
    <property type="project" value="UniProtKB-KW"/>
</dbReference>
<dbReference type="SUPFAM" id="SSF53335">
    <property type="entry name" value="S-adenosyl-L-methionine-dependent methyltransferases"/>
    <property type="match status" value="1"/>
</dbReference>
<dbReference type="EC" id="2.1.1.201" evidence="5"/>
<keyword evidence="5" id="KW-0999">Mitochondrion inner membrane</keyword>
<dbReference type="EMBL" id="JAKKPZ010000001">
    <property type="protein sequence ID" value="KAI1729315.1"/>
    <property type="molecule type" value="Genomic_DNA"/>
</dbReference>
<keyword evidence="5" id="KW-0831">Ubiquinone biosynthesis</keyword>
<dbReference type="InterPro" id="IPR004033">
    <property type="entry name" value="UbiE/COQ5_MeTrFase"/>
</dbReference>
<evidence type="ECO:0000256" key="5">
    <source>
        <dbReference type="HAMAP-Rule" id="MF_03191"/>
    </source>
</evidence>
<keyword evidence="8" id="KW-1185">Reference proteome</keyword>
<evidence type="ECO:0000256" key="3">
    <source>
        <dbReference type="ARBA" id="ARBA00022691"/>
    </source>
</evidence>
<comment type="caution">
    <text evidence="7">The sequence shown here is derived from an EMBL/GenBank/DDBJ whole genome shotgun (WGS) entry which is preliminary data.</text>
</comment>
<dbReference type="GO" id="GO:0031314">
    <property type="term" value="C:extrinsic component of mitochondrial inner membrane"/>
    <property type="evidence" value="ECO:0007669"/>
    <property type="project" value="UniProtKB-UniRule"/>
</dbReference>